<proteinExistence type="inferred from homology"/>
<evidence type="ECO:0000256" key="8">
    <source>
        <dbReference type="SAM" id="Phobius"/>
    </source>
</evidence>
<dbReference type="EMBL" id="JANEYF010004599">
    <property type="protein sequence ID" value="KAJ8930600.1"/>
    <property type="molecule type" value="Genomic_DNA"/>
</dbReference>
<dbReference type="Pfam" id="PF06151">
    <property type="entry name" value="Trehalose_recp"/>
    <property type="match status" value="1"/>
</dbReference>
<evidence type="ECO:0000313" key="10">
    <source>
        <dbReference type="Proteomes" id="UP001162156"/>
    </source>
</evidence>
<dbReference type="Proteomes" id="UP001162156">
    <property type="component" value="Unassembled WGS sequence"/>
</dbReference>
<evidence type="ECO:0000256" key="3">
    <source>
        <dbReference type="ARBA" id="ARBA00022475"/>
    </source>
</evidence>
<evidence type="ECO:0000256" key="5">
    <source>
        <dbReference type="ARBA" id="ARBA00022989"/>
    </source>
</evidence>
<feature type="non-terminal residue" evidence="9">
    <location>
        <position position="89"/>
    </location>
</feature>
<evidence type="ECO:0000256" key="6">
    <source>
        <dbReference type="ARBA" id="ARBA00023136"/>
    </source>
</evidence>
<dbReference type="GO" id="GO:0005886">
    <property type="term" value="C:plasma membrane"/>
    <property type="evidence" value="ECO:0007669"/>
    <property type="project" value="UniProtKB-SubCell"/>
</dbReference>
<keyword evidence="3" id="KW-1003">Cell membrane</keyword>
<feature type="transmembrane region" description="Helical" evidence="8">
    <location>
        <begin position="64"/>
        <end position="87"/>
    </location>
</feature>
<name>A0AAV8WWI6_9CUCU</name>
<evidence type="ECO:0000256" key="2">
    <source>
        <dbReference type="ARBA" id="ARBA00005327"/>
    </source>
</evidence>
<evidence type="ECO:0000313" key="9">
    <source>
        <dbReference type="EMBL" id="KAJ8930600.1"/>
    </source>
</evidence>
<dbReference type="InterPro" id="IPR009318">
    <property type="entry name" value="Gustatory_rcpt"/>
</dbReference>
<gene>
    <name evidence="9" type="ORF">NQ314_016582</name>
</gene>
<keyword evidence="6 8" id="KW-0472">Membrane</keyword>
<keyword evidence="10" id="KW-1185">Reference proteome</keyword>
<comment type="caution">
    <text evidence="9">The sequence shown here is derived from an EMBL/GenBank/DDBJ whole genome shotgun (WGS) entry which is preliminary data.</text>
</comment>
<evidence type="ECO:0000256" key="1">
    <source>
        <dbReference type="ARBA" id="ARBA00004651"/>
    </source>
</evidence>
<keyword evidence="4 8" id="KW-0812">Transmembrane</keyword>
<dbReference type="AlphaFoldDB" id="A0AAV8WWI6"/>
<reference evidence="9" key="1">
    <citation type="journal article" date="2023" name="Insect Mol. Biol.">
        <title>Genome sequencing provides insights into the evolution of gene families encoding plant cell wall-degrading enzymes in longhorned beetles.</title>
        <authorList>
            <person name="Shin N.R."/>
            <person name="Okamura Y."/>
            <person name="Kirsch R."/>
            <person name="Pauchet Y."/>
        </authorList>
    </citation>
    <scope>NUCLEOTIDE SEQUENCE</scope>
    <source>
        <strain evidence="9">RBIC_L_NR</strain>
    </source>
</reference>
<evidence type="ECO:0000256" key="4">
    <source>
        <dbReference type="ARBA" id="ARBA00022692"/>
    </source>
</evidence>
<dbReference type="PANTHER" id="PTHR21421:SF29">
    <property type="entry name" value="GUSTATORY RECEPTOR 5A FOR TREHALOSE-RELATED"/>
    <property type="match status" value="1"/>
</dbReference>
<protein>
    <submittedName>
        <fullName evidence="9">Uncharacterized protein</fullName>
    </submittedName>
</protein>
<comment type="subcellular location">
    <subcellularLocation>
        <location evidence="1">Cell membrane</location>
        <topology evidence="1">Multi-pass membrane protein</topology>
    </subcellularLocation>
</comment>
<organism evidence="9 10">
    <name type="scientific">Rhamnusium bicolor</name>
    <dbReference type="NCBI Taxonomy" id="1586634"/>
    <lineage>
        <taxon>Eukaryota</taxon>
        <taxon>Metazoa</taxon>
        <taxon>Ecdysozoa</taxon>
        <taxon>Arthropoda</taxon>
        <taxon>Hexapoda</taxon>
        <taxon>Insecta</taxon>
        <taxon>Pterygota</taxon>
        <taxon>Neoptera</taxon>
        <taxon>Endopterygota</taxon>
        <taxon>Coleoptera</taxon>
        <taxon>Polyphaga</taxon>
        <taxon>Cucujiformia</taxon>
        <taxon>Chrysomeloidea</taxon>
        <taxon>Cerambycidae</taxon>
        <taxon>Lepturinae</taxon>
        <taxon>Rhagiini</taxon>
        <taxon>Rhamnusium</taxon>
    </lineage>
</organism>
<dbReference type="GO" id="GO:0050916">
    <property type="term" value="P:sensory perception of sweet taste"/>
    <property type="evidence" value="ECO:0007669"/>
    <property type="project" value="UniProtKB-ARBA"/>
</dbReference>
<accession>A0AAV8WWI6</accession>
<dbReference type="PANTHER" id="PTHR21421">
    <property type="entry name" value="GUSTATORY RECEPTOR"/>
    <property type="match status" value="1"/>
</dbReference>
<keyword evidence="7" id="KW-0675">Receptor</keyword>
<keyword evidence="5 8" id="KW-1133">Transmembrane helix</keyword>
<comment type="similarity">
    <text evidence="2">Belongs to the insect chemoreceptor superfamily. Gustatory receptor (GR) family. Gr5a subfamily.</text>
</comment>
<sequence>MCVILTTRFEQIKAKIDFYIKSTCQEKKILKNNPNEIQNMDVKFWKEVREDYNIISQFCEKINFLLSDLIILNYASNLSFILFQLFIGL</sequence>
<evidence type="ECO:0000256" key="7">
    <source>
        <dbReference type="ARBA" id="ARBA00023170"/>
    </source>
</evidence>
<dbReference type="GO" id="GO:0008527">
    <property type="term" value="F:taste receptor activity"/>
    <property type="evidence" value="ECO:0007669"/>
    <property type="project" value="InterPro"/>
</dbReference>